<evidence type="ECO:0000256" key="1">
    <source>
        <dbReference type="SAM" id="MobiDB-lite"/>
    </source>
</evidence>
<gene>
    <name evidence="2" type="ORF">SeLEV6574_g02021</name>
</gene>
<dbReference type="OrthoDB" id="1731983at2759"/>
<dbReference type="EMBL" id="QEAM01000052">
    <property type="protein sequence ID" value="TPX48461.1"/>
    <property type="molecule type" value="Genomic_DNA"/>
</dbReference>
<sequence length="149" mass="17146">MVNIVRGYLEQDGRPNYLKPPSKNKNTLMKRTADEGAGGGWRVEESSIISWLEAAGARMNKVSLPQIEMLWPVFTEYFASELPPNNDYFKPELTPVYDLEEYYGKSDEAKGLWRNIVAKNPEVDPKSIDSVTWWFMQYNVMSMPSPLVF</sequence>
<proteinExistence type="predicted"/>
<name>A0A507DAP0_9FUNG</name>
<protein>
    <submittedName>
        <fullName evidence="2">Uncharacterized protein</fullName>
    </submittedName>
</protein>
<comment type="caution">
    <text evidence="2">The sequence shown here is derived from an EMBL/GenBank/DDBJ whole genome shotgun (WGS) entry which is preliminary data.</text>
</comment>
<reference evidence="2 3" key="1">
    <citation type="journal article" date="2019" name="Sci. Rep.">
        <title>Comparative genomics of chytrid fungi reveal insights into the obligate biotrophic and pathogenic lifestyle of Synchytrium endobioticum.</title>
        <authorList>
            <person name="van de Vossenberg B.T.L.H."/>
            <person name="Warris S."/>
            <person name="Nguyen H.D.T."/>
            <person name="van Gent-Pelzer M.P.E."/>
            <person name="Joly D.L."/>
            <person name="van de Geest H.C."/>
            <person name="Bonants P.J.M."/>
            <person name="Smith D.S."/>
            <person name="Levesque C.A."/>
            <person name="van der Lee T.A.J."/>
        </authorList>
    </citation>
    <scope>NUCLEOTIDE SEQUENCE [LARGE SCALE GENOMIC DNA]</scope>
    <source>
        <strain evidence="2 3">LEV6574</strain>
    </source>
</reference>
<feature type="region of interest" description="Disordered" evidence="1">
    <location>
        <begin position="13"/>
        <end position="39"/>
    </location>
</feature>
<evidence type="ECO:0000313" key="3">
    <source>
        <dbReference type="Proteomes" id="UP000320475"/>
    </source>
</evidence>
<evidence type="ECO:0000313" key="2">
    <source>
        <dbReference type="EMBL" id="TPX48461.1"/>
    </source>
</evidence>
<organism evidence="2 3">
    <name type="scientific">Synchytrium endobioticum</name>
    <dbReference type="NCBI Taxonomy" id="286115"/>
    <lineage>
        <taxon>Eukaryota</taxon>
        <taxon>Fungi</taxon>
        <taxon>Fungi incertae sedis</taxon>
        <taxon>Chytridiomycota</taxon>
        <taxon>Chytridiomycota incertae sedis</taxon>
        <taxon>Chytridiomycetes</taxon>
        <taxon>Synchytriales</taxon>
        <taxon>Synchytriaceae</taxon>
        <taxon>Synchytrium</taxon>
    </lineage>
</organism>
<dbReference type="AlphaFoldDB" id="A0A507DAP0"/>
<dbReference type="VEuPathDB" id="FungiDB:SeMB42_g07883"/>
<dbReference type="Proteomes" id="UP000320475">
    <property type="component" value="Unassembled WGS sequence"/>
</dbReference>
<accession>A0A507DAP0</accession>